<dbReference type="OrthoDB" id="789612at2"/>
<organism evidence="1 2">
    <name type="scientific">Pedobacter kyungheensis</name>
    <dbReference type="NCBI Taxonomy" id="1069985"/>
    <lineage>
        <taxon>Bacteria</taxon>
        <taxon>Pseudomonadati</taxon>
        <taxon>Bacteroidota</taxon>
        <taxon>Sphingobacteriia</taxon>
        <taxon>Sphingobacteriales</taxon>
        <taxon>Sphingobacteriaceae</taxon>
        <taxon>Pedobacter</taxon>
    </lineage>
</organism>
<dbReference type="AlphaFoldDB" id="A0A0C1DAY7"/>
<reference evidence="1 2" key="1">
    <citation type="submission" date="2014-10" db="EMBL/GenBank/DDBJ databases">
        <title>Pedobacter Kyungheensis.</title>
        <authorList>
            <person name="Anderson B.M."/>
            <person name="Newman J.D."/>
        </authorList>
    </citation>
    <scope>NUCLEOTIDE SEQUENCE [LARGE SCALE GENOMIC DNA]</scope>
    <source>
        <strain evidence="1 2">KACC 16221</strain>
    </source>
</reference>
<dbReference type="Proteomes" id="UP000031246">
    <property type="component" value="Unassembled WGS sequence"/>
</dbReference>
<protein>
    <recommendedName>
        <fullName evidence="3">DUF3108 domain-containing protein</fullName>
    </recommendedName>
</protein>
<proteinExistence type="predicted"/>
<sequence>MIPALVIWLCKKYILPRLNKKSGLSSVSLSTKSATVVVVLLALNFSAFAHKLTQVYNIKRNGEIIGKLAFNQNTDGESTYLKITSQVSTRFVFKIDVQTEDLAHFKNGRLISSEVSRLVNGKAKERKKTIFQNNGYQLQSGNKFNSFNQAIAYNMMLLYTTEPVAISQVYSDNFQCFLPIKKQAAHQYRVNLPDGNYNDYYFENGICKLVVVNHSLYTIKMELV</sequence>
<evidence type="ECO:0000313" key="1">
    <source>
        <dbReference type="EMBL" id="KIA91140.1"/>
    </source>
</evidence>
<evidence type="ECO:0008006" key="3">
    <source>
        <dbReference type="Google" id="ProtNLM"/>
    </source>
</evidence>
<dbReference type="EMBL" id="JSYN01000034">
    <property type="protein sequence ID" value="KIA91140.1"/>
    <property type="molecule type" value="Genomic_DNA"/>
</dbReference>
<accession>A0A0C1DAY7</accession>
<dbReference type="RefSeq" id="WP_039481383.1">
    <property type="nucleotide sequence ID" value="NZ_JSYN01000034.1"/>
</dbReference>
<name>A0A0C1DAY7_9SPHI</name>
<dbReference type="InterPro" id="IPR045767">
    <property type="entry name" value="DUF6134"/>
</dbReference>
<gene>
    <name evidence="1" type="ORF">OC25_23020</name>
</gene>
<dbReference type="Pfam" id="PF19630">
    <property type="entry name" value="DUF6134"/>
    <property type="match status" value="1"/>
</dbReference>
<evidence type="ECO:0000313" key="2">
    <source>
        <dbReference type="Proteomes" id="UP000031246"/>
    </source>
</evidence>
<keyword evidence="2" id="KW-1185">Reference proteome</keyword>
<comment type="caution">
    <text evidence="1">The sequence shown here is derived from an EMBL/GenBank/DDBJ whole genome shotgun (WGS) entry which is preliminary data.</text>
</comment>